<organism evidence="7">
    <name type="scientific">Anopheles funestus</name>
    <name type="common">African malaria mosquito</name>
    <dbReference type="NCBI Taxonomy" id="62324"/>
    <lineage>
        <taxon>Eukaryota</taxon>
        <taxon>Metazoa</taxon>
        <taxon>Ecdysozoa</taxon>
        <taxon>Arthropoda</taxon>
        <taxon>Hexapoda</taxon>
        <taxon>Insecta</taxon>
        <taxon>Pterygota</taxon>
        <taxon>Neoptera</taxon>
        <taxon>Endopterygota</taxon>
        <taxon>Diptera</taxon>
        <taxon>Nematocera</taxon>
        <taxon>Culicoidea</taxon>
        <taxon>Culicidae</taxon>
        <taxon>Anophelinae</taxon>
        <taxon>Anopheles</taxon>
    </lineage>
</organism>
<dbReference type="VEuPathDB" id="VectorBase:AFUN2_012773"/>
<reference evidence="7" key="1">
    <citation type="submission" date="2020-05" db="UniProtKB">
        <authorList>
            <consortium name="EnsemblMetazoa"/>
        </authorList>
    </citation>
    <scope>IDENTIFICATION</scope>
    <source>
        <strain evidence="7">FUMOZ</strain>
    </source>
</reference>
<feature type="domain" description="EGF-like" evidence="4">
    <location>
        <begin position="20"/>
        <end position="58"/>
    </location>
</feature>
<evidence type="ECO:0008006" key="8">
    <source>
        <dbReference type="Google" id="ProtNLM"/>
    </source>
</evidence>
<dbReference type="PROSITE" id="PS00022">
    <property type="entry name" value="EGF_1"/>
    <property type="match status" value="2"/>
</dbReference>
<evidence type="ECO:0000259" key="6">
    <source>
        <dbReference type="PROSITE" id="PS50835"/>
    </source>
</evidence>
<comment type="caution">
    <text evidence="3">Lacks conserved residue(s) required for the propagation of feature annotation.</text>
</comment>
<dbReference type="VEuPathDB" id="VectorBase:AFUN004765"/>
<dbReference type="FunFam" id="2.10.25.10:FF:000118">
    <property type="entry name" value="protein delta homolog 2"/>
    <property type="match status" value="1"/>
</dbReference>
<feature type="disulfide bond" evidence="3">
    <location>
        <begin position="48"/>
        <end position="57"/>
    </location>
</feature>
<dbReference type="EnsemblMetazoa" id="AFUN004765-RA">
    <property type="protein sequence ID" value="AFUN004765-PA"/>
    <property type="gene ID" value="AFUN004765"/>
</dbReference>
<dbReference type="PROSITE" id="PS50026">
    <property type="entry name" value="EGF_3"/>
    <property type="match status" value="2"/>
</dbReference>
<dbReference type="InterPro" id="IPR007110">
    <property type="entry name" value="Ig-like_dom"/>
</dbReference>
<dbReference type="InterPro" id="IPR036445">
    <property type="entry name" value="GPCR_2_extracell_dom_sf"/>
</dbReference>
<keyword evidence="1 3" id="KW-0245">EGF-like domain</keyword>
<protein>
    <recommendedName>
        <fullName evidence="8">Ig-like domain-containing protein</fullName>
    </recommendedName>
</protein>
<dbReference type="InterPro" id="IPR013783">
    <property type="entry name" value="Ig-like_fold"/>
</dbReference>
<feature type="domain" description="EGF-like" evidence="4">
    <location>
        <begin position="1"/>
        <end position="19"/>
    </location>
</feature>
<dbReference type="InterPro" id="IPR003599">
    <property type="entry name" value="Ig_sub"/>
</dbReference>
<dbReference type="CDD" id="cd00096">
    <property type="entry name" value="Ig"/>
    <property type="match status" value="1"/>
</dbReference>
<evidence type="ECO:0000256" key="2">
    <source>
        <dbReference type="ARBA" id="ARBA00023157"/>
    </source>
</evidence>
<keyword evidence="2 3" id="KW-1015">Disulfide bond</keyword>
<evidence type="ECO:0000256" key="1">
    <source>
        <dbReference type="ARBA" id="ARBA00022536"/>
    </source>
</evidence>
<dbReference type="Pfam" id="PF13927">
    <property type="entry name" value="Ig_3"/>
    <property type="match status" value="1"/>
</dbReference>
<name>A0A182REY7_ANOFN</name>
<feature type="domain" description="Ig-like" evidence="6">
    <location>
        <begin position="197"/>
        <end position="315"/>
    </location>
</feature>
<accession>A0A182REY7</accession>
<dbReference type="GO" id="GO:0016020">
    <property type="term" value="C:membrane"/>
    <property type="evidence" value="ECO:0007669"/>
    <property type="project" value="InterPro"/>
</dbReference>
<feature type="domain" description="Ig-like" evidence="6">
    <location>
        <begin position="320"/>
        <end position="412"/>
    </location>
</feature>
<dbReference type="InterPro" id="IPR000742">
    <property type="entry name" value="EGF"/>
</dbReference>
<feature type="domain" description="G-protein coupled receptors family 2 profile 1" evidence="5">
    <location>
        <begin position="395"/>
        <end position="479"/>
    </location>
</feature>
<evidence type="ECO:0000259" key="5">
    <source>
        <dbReference type="PROSITE" id="PS50227"/>
    </source>
</evidence>
<dbReference type="SUPFAM" id="SSF111418">
    <property type="entry name" value="Hormone receptor domain"/>
    <property type="match status" value="1"/>
</dbReference>
<dbReference type="Gene3D" id="2.60.40.10">
    <property type="entry name" value="Immunoglobulins"/>
    <property type="match status" value="2"/>
</dbReference>
<dbReference type="SMART" id="SM00409">
    <property type="entry name" value="IG"/>
    <property type="match status" value="2"/>
</dbReference>
<proteinExistence type="predicted"/>
<evidence type="ECO:0000259" key="4">
    <source>
        <dbReference type="PROSITE" id="PS50026"/>
    </source>
</evidence>
<dbReference type="CDD" id="cd00054">
    <property type="entry name" value="EGF_CA"/>
    <property type="match status" value="1"/>
</dbReference>
<dbReference type="InterPro" id="IPR051587">
    <property type="entry name" value="Adhesion_GPCR"/>
</dbReference>
<dbReference type="SUPFAM" id="SSF48726">
    <property type="entry name" value="Immunoglobulin"/>
    <property type="match status" value="2"/>
</dbReference>
<dbReference type="AlphaFoldDB" id="A0A182REY7"/>
<dbReference type="PANTHER" id="PTHR45813">
    <property type="entry name" value="IG-LIKE DOMAIN-CONTAINING PROTEIN"/>
    <property type="match status" value="1"/>
</dbReference>
<dbReference type="SUPFAM" id="SSF57196">
    <property type="entry name" value="EGF/Laminin"/>
    <property type="match status" value="1"/>
</dbReference>
<dbReference type="GO" id="GO:0004930">
    <property type="term" value="F:G protein-coupled receptor activity"/>
    <property type="evidence" value="ECO:0007669"/>
    <property type="project" value="InterPro"/>
</dbReference>
<feature type="disulfide bond" evidence="3">
    <location>
        <begin position="9"/>
        <end position="18"/>
    </location>
</feature>
<evidence type="ECO:0000313" key="7">
    <source>
        <dbReference type="EnsemblMetazoa" id="AFUN004765-PA"/>
    </source>
</evidence>
<dbReference type="GO" id="GO:0007189">
    <property type="term" value="P:adenylate cyclase-activating G protein-coupled receptor signaling pathway"/>
    <property type="evidence" value="ECO:0007669"/>
    <property type="project" value="TreeGrafter"/>
</dbReference>
<dbReference type="PANTHER" id="PTHR45813:SF8">
    <property type="entry name" value="IG-LIKE DOMAIN-CONTAINING PROTEIN"/>
    <property type="match status" value="1"/>
</dbReference>
<dbReference type="InterPro" id="IPR001879">
    <property type="entry name" value="GPCR_2_extracellular_dom"/>
</dbReference>
<dbReference type="Pfam" id="PF00008">
    <property type="entry name" value="EGF"/>
    <property type="match status" value="1"/>
</dbReference>
<dbReference type="SMART" id="SM00181">
    <property type="entry name" value="EGF"/>
    <property type="match status" value="1"/>
</dbReference>
<dbReference type="PROSITE" id="PS50227">
    <property type="entry name" value="G_PROTEIN_RECEP_F2_3"/>
    <property type="match status" value="1"/>
</dbReference>
<dbReference type="InterPro" id="IPR036179">
    <property type="entry name" value="Ig-like_dom_sf"/>
</dbReference>
<dbReference type="Gene3D" id="2.10.25.10">
    <property type="entry name" value="Laminin"/>
    <property type="match status" value="1"/>
</dbReference>
<evidence type="ECO:0000256" key="3">
    <source>
        <dbReference type="PROSITE-ProRule" id="PRU00076"/>
    </source>
</evidence>
<dbReference type="PROSITE" id="PS01186">
    <property type="entry name" value="EGF_2"/>
    <property type="match status" value="2"/>
</dbReference>
<dbReference type="Gene3D" id="4.10.1240.10">
    <property type="entry name" value="GPCR, family 2, extracellular hormone receptor domain"/>
    <property type="match status" value="1"/>
</dbReference>
<dbReference type="PROSITE" id="PS50835">
    <property type="entry name" value="IG_LIKE"/>
    <property type="match status" value="2"/>
</dbReference>
<sequence>MKVSYYCDCYAGFSGPDCGDGPLCKDATVCENGGTCKHIGDNAIICICPAGYKGKRCEINEYDEVTGCNLDKEGDDCFRQCISPSDSLDVCRCDQSISSSSRGRAKYEMTVRLANASHFELNDNGEHQLNENTVTVLEKQINRFLRNFNLSKINDLEVFTTRPNAIPTGASGGTANGKTGPSGAVGGGEVMFQFFGPKIDSSRVREAMEKMTERGRIGNSVVINQKGPIRENTEFILSCVAQGSSTMSFRWYKNGYFVNVTKATRNMWTRLLPLDSKDHYTALLGINRANRLDEGIYTCQVSDMGIQQCRSTKVQILEVPQLRVDPPSVTLFRGDSLLIRCLSQDTDRRFGTLGYSWTKNGALFQSDPHGELWEDLYPDGSILKVNNLQKSVIFTCIVSNSVAPVSRSVHVTVVEPGTVTLCPQSDDFGVSWPASASGPAVLADCPKRGTGLASRICEQRDFGRPEWLVPDFSDCVPEEVIEIDNEFRGLTYGYQKTNGSNVLQSCLKFATTHAATFLPATGTRHEQEIASDIILRIVDVVMQNKASLNSQQQIKQLQDLVQAAALNHETTMAAPISSSSSSALGPRSTLLRPAVHGNGSFRFTAGHRGQRDRAGDGDIVQKSYQLSTTVLFLPKTGMMHKTQQIKKRPGRLHNLSHQTWRLVWFCIGRDVLQTYQL</sequence>